<dbReference type="AlphaFoldDB" id="A0A4Q0TAJ1"/>
<protein>
    <recommendedName>
        <fullName evidence="3">STAS domain-containing protein</fullName>
    </recommendedName>
</protein>
<keyword evidence="2" id="KW-1185">Reference proteome</keyword>
<dbReference type="RefSeq" id="WP_150133258.1">
    <property type="nucleotide sequence ID" value="NZ_RDSM01000001.1"/>
</dbReference>
<dbReference type="EMBL" id="RDSM01000001">
    <property type="protein sequence ID" value="RXH58796.1"/>
    <property type="molecule type" value="Genomic_DNA"/>
</dbReference>
<reference evidence="2" key="2">
    <citation type="submission" date="2019-02" db="EMBL/GenBank/DDBJ databases">
        <title>Granulicella sibirica sp. nov., a psychrotolerant acidobacterium isolated from an organic soil layer in forested tundra, West Siberia.</title>
        <authorList>
            <person name="Oshkin I.Y."/>
            <person name="Kulichevskaya I.S."/>
            <person name="Rijpstra W.I.C."/>
            <person name="Sinninghe Damste J.S."/>
            <person name="Rakitin A.L."/>
            <person name="Ravin N.V."/>
            <person name="Dedysh S.N."/>
        </authorList>
    </citation>
    <scope>NUCLEOTIDE SEQUENCE [LARGE SCALE GENOMIC DNA]</scope>
    <source>
        <strain evidence="2">AF10</strain>
    </source>
</reference>
<organism evidence="1 2">
    <name type="scientific">Granulicella sibirica</name>
    <dbReference type="NCBI Taxonomy" id="2479048"/>
    <lineage>
        <taxon>Bacteria</taxon>
        <taxon>Pseudomonadati</taxon>
        <taxon>Acidobacteriota</taxon>
        <taxon>Terriglobia</taxon>
        <taxon>Terriglobales</taxon>
        <taxon>Acidobacteriaceae</taxon>
        <taxon>Granulicella</taxon>
    </lineage>
</organism>
<evidence type="ECO:0000313" key="1">
    <source>
        <dbReference type="EMBL" id="RXH58796.1"/>
    </source>
</evidence>
<comment type="caution">
    <text evidence="1">The sequence shown here is derived from an EMBL/GenBank/DDBJ whole genome shotgun (WGS) entry which is preliminary data.</text>
</comment>
<dbReference type="SUPFAM" id="SSF52091">
    <property type="entry name" value="SpoIIaa-like"/>
    <property type="match status" value="1"/>
</dbReference>
<reference evidence="1 2" key="1">
    <citation type="submission" date="2018-11" db="EMBL/GenBank/DDBJ databases">
        <authorList>
            <person name="Mardanov A.V."/>
            <person name="Ravin N.V."/>
            <person name="Dedysh S.N."/>
        </authorList>
    </citation>
    <scope>NUCLEOTIDE SEQUENCE [LARGE SCALE GENOMIC DNA]</scope>
    <source>
        <strain evidence="1 2">AF10</strain>
    </source>
</reference>
<evidence type="ECO:0008006" key="3">
    <source>
        <dbReference type="Google" id="ProtNLM"/>
    </source>
</evidence>
<name>A0A4Q0TAJ1_9BACT</name>
<proteinExistence type="predicted"/>
<sequence>MNFYVSAEKGGRRMALAGVSERIGALLDLTRVKSLLRVFPTVAEAEAAA</sequence>
<dbReference type="Proteomes" id="UP000289437">
    <property type="component" value="Unassembled WGS sequence"/>
</dbReference>
<evidence type="ECO:0000313" key="2">
    <source>
        <dbReference type="Proteomes" id="UP000289437"/>
    </source>
</evidence>
<gene>
    <name evidence="1" type="ORF">GRAN_2106</name>
</gene>
<dbReference type="OrthoDB" id="129620at2"/>
<dbReference type="Gene3D" id="3.30.750.24">
    <property type="entry name" value="STAS domain"/>
    <property type="match status" value="1"/>
</dbReference>
<accession>A0A4Q0TAJ1</accession>
<dbReference type="InterPro" id="IPR036513">
    <property type="entry name" value="STAS_dom_sf"/>
</dbReference>